<dbReference type="PROSITE" id="PS50089">
    <property type="entry name" value="ZF_RING_2"/>
    <property type="match status" value="1"/>
</dbReference>
<dbReference type="InterPro" id="IPR036390">
    <property type="entry name" value="WH_DNA-bd_sf"/>
</dbReference>
<feature type="transmembrane region" description="Helical" evidence="13">
    <location>
        <begin position="262"/>
        <end position="281"/>
    </location>
</feature>
<dbReference type="GO" id="GO:0008270">
    <property type="term" value="F:zinc ion binding"/>
    <property type="evidence" value="ECO:0007669"/>
    <property type="project" value="UniProtKB-KW"/>
</dbReference>
<keyword evidence="6" id="KW-0479">Metal-binding</keyword>
<dbReference type="InterPro" id="IPR036388">
    <property type="entry name" value="WH-like_DNA-bd_sf"/>
</dbReference>
<dbReference type="GO" id="GO:0070936">
    <property type="term" value="P:protein K48-linked ubiquitination"/>
    <property type="evidence" value="ECO:0007669"/>
    <property type="project" value="TreeGrafter"/>
</dbReference>
<protein>
    <submittedName>
        <fullName evidence="16">Uncharacterized protein</fullName>
    </submittedName>
</protein>
<dbReference type="GO" id="GO:0006511">
    <property type="term" value="P:ubiquitin-dependent protein catabolic process"/>
    <property type="evidence" value="ECO:0007669"/>
    <property type="project" value="TreeGrafter"/>
</dbReference>
<dbReference type="SUPFAM" id="SSF46785">
    <property type="entry name" value="Winged helix' DNA-binding domain"/>
    <property type="match status" value="2"/>
</dbReference>
<feature type="transmembrane region" description="Helical" evidence="13">
    <location>
        <begin position="20"/>
        <end position="39"/>
    </location>
</feature>
<evidence type="ECO:0000256" key="8">
    <source>
        <dbReference type="ARBA" id="ARBA00022833"/>
    </source>
</evidence>
<evidence type="ECO:0000256" key="2">
    <source>
        <dbReference type="ARBA" id="ARBA00004906"/>
    </source>
</evidence>
<dbReference type="Gene3D" id="6.10.140.180">
    <property type="match status" value="1"/>
</dbReference>
<keyword evidence="5 13" id="KW-0812">Transmembrane</keyword>
<dbReference type="Gene3D" id="1.10.10.10">
    <property type="entry name" value="Winged helix-like DNA-binding domain superfamily/Winged helix DNA-binding domain"/>
    <property type="match status" value="2"/>
</dbReference>
<dbReference type="Pfam" id="PF02845">
    <property type="entry name" value="CUE"/>
    <property type="match status" value="1"/>
</dbReference>
<dbReference type="EMBL" id="CAJOAX010000354">
    <property type="protein sequence ID" value="CAF3573499.1"/>
    <property type="molecule type" value="Genomic_DNA"/>
</dbReference>
<keyword evidence="8" id="KW-0862">Zinc</keyword>
<evidence type="ECO:0000256" key="5">
    <source>
        <dbReference type="ARBA" id="ARBA00022692"/>
    </source>
</evidence>
<reference evidence="16" key="1">
    <citation type="submission" date="2021-02" db="EMBL/GenBank/DDBJ databases">
        <authorList>
            <person name="Nowell W R."/>
        </authorList>
    </citation>
    <scope>NUCLEOTIDE SEQUENCE</scope>
</reference>
<feature type="transmembrane region" description="Helical" evidence="13">
    <location>
        <begin position="185"/>
        <end position="207"/>
    </location>
</feature>
<evidence type="ECO:0000259" key="15">
    <source>
        <dbReference type="PROSITE" id="PS51140"/>
    </source>
</evidence>
<dbReference type="GO" id="GO:0016020">
    <property type="term" value="C:membrane"/>
    <property type="evidence" value="ECO:0007669"/>
    <property type="project" value="UniProtKB-SubCell"/>
</dbReference>
<comment type="similarity">
    <text evidence="3">Belongs to the SNF8 family.</text>
</comment>
<dbReference type="GO" id="GO:0061630">
    <property type="term" value="F:ubiquitin protein ligase activity"/>
    <property type="evidence" value="ECO:0007669"/>
    <property type="project" value="TreeGrafter"/>
</dbReference>
<keyword evidence="10 13" id="KW-0472">Membrane</keyword>
<gene>
    <name evidence="16" type="ORF">OTI717_LOCUS5432</name>
</gene>
<name>A0A818LIU9_9BILA</name>
<evidence type="ECO:0000256" key="3">
    <source>
        <dbReference type="ARBA" id="ARBA00009834"/>
    </source>
</evidence>
<dbReference type="PANTHER" id="PTHR15067:SF5">
    <property type="entry name" value="E3 UBIQUITIN-PROTEIN LIGASE AMFR"/>
    <property type="match status" value="1"/>
</dbReference>
<dbReference type="InterPro" id="IPR013083">
    <property type="entry name" value="Znf_RING/FYVE/PHD"/>
</dbReference>
<evidence type="ECO:0000256" key="11">
    <source>
        <dbReference type="PROSITE-ProRule" id="PRU00175"/>
    </source>
</evidence>
<organism evidence="16 17">
    <name type="scientific">Rotaria sordida</name>
    <dbReference type="NCBI Taxonomy" id="392033"/>
    <lineage>
        <taxon>Eukaryota</taxon>
        <taxon>Metazoa</taxon>
        <taxon>Spiralia</taxon>
        <taxon>Gnathifera</taxon>
        <taxon>Rotifera</taxon>
        <taxon>Eurotatoria</taxon>
        <taxon>Bdelloidea</taxon>
        <taxon>Philodinida</taxon>
        <taxon>Philodinidae</taxon>
        <taxon>Rotaria</taxon>
    </lineage>
</organism>
<dbReference type="GO" id="GO:0005783">
    <property type="term" value="C:endoplasmic reticulum"/>
    <property type="evidence" value="ECO:0007669"/>
    <property type="project" value="TreeGrafter"/>
</dbReference>
<evidence type="ECO:0000313" key="16">
    <source>
        <dbReference type="EMBL" id="CAF3573499.1"/>
    </source>
</evidence>
<feature type="compositionally biased region" description="Low complexity" evidence="12">
    <location>
        <begin position="544"/>
        <end position="567"/>
    </location>
</feature>
<dbReference type="Gene3D" id="1.10.8.10">
    <property type="entry name" value="DNA helicase RuvA subunit, C-terminal domain"/>
    <property type="match status" value="1"/>
</dbReference>
<dbReference type="GO" id="GO:0043130">
    <property type="term" value="F:ubiquitin binding"/>
    <property type="evidence" value="ECO:0007669"/>
    <property type="project" value="InterPro"/>
</dbReference>
<sequence length="889" mass="103442">MPLRLRHLLHRVPLPSLQYYTLISTSLLFANIFYYHHLIQINVKNLTNETIINESIFFSNAKPFSYTYIQTTLSIIISQTLSLLILVNAIYCSFGLFVKYLQELIFGEIRFVELQRIKDKFWNYAFYKFCFLFGVLGLENLNELILWISWFSFLACALLLCQLSKDRFELLSVSASIRRRPLIKILGLLISLLIICLILFIICFFIGLKYGGLSIFFFMLAETILLTFDICYLLFKYIFQYYIFEQQEQNPLTTSNEYRSYIIYYIEFLYHVITLIIDIIHNLQMLFYHQTFMSMSSLIFFMQLKPLFNELTQRLKRHKSYRNAMIRMEKKYPLLTKYDLEQKYMKQNHISSLDEICSICWEKFEKARCLPCGHLFHQNCLRSWLEQDTTCPICRLSLQEDTTQQTTNIPIPQTQTTPNFLLWPSVTLARRTPNVLGLTDTTIQRPPANHLFRFDGSRYSSWLPSFSIEINHNFPFRLGRARLTDVQLTSTAQNIQQIFPQIPYEIILADLQQTQSIDTTIENIMDHRIHIEPQQIHHQNDNISGSDESSYSSSSSSPGSTSSSEAGEPIDTDLLSDLPRTTQTDELIDNDDNENFTWPLDPQLSLASRKQQLISHMRRRFLERERRLQLSTQKIMRRGVGISGINQQLLEKAKFNEKGSELARDHLDKLAKQFETFRDNLESFAEKHKNEIKKDIAFRRQFQEMCATVGVDPLASSKGFWSQALGVGDFYYELTVQIVEVCVATSSQNGGLISLDELLLRVRKARGKSRSAQDVSHDDILRAIKKLRILGDGFTVIEPANNQGRILIQSIPGELSMDHTAILNSLQTRSSFTVEQLREQFKWSDERIKTAIDFMIKEGLLWIDNNGRNIEYYFPGLFTAQRVTAGESV</sequence>
<proteinExistence type="inferred from homology"/>
<dbReference type="GO" id="GO:0005829">
    <property type="term" value="C:cytosol"/>
    <property type="evidence" value="ECO:0007669"/>
    <property type="project" value="TreeGrafter"/>
</dbReference>
<dbReference type="CDD" id="cd16455">
    <property type="entry name" value="RING-H2_AMFR"/>
    <property type="match status" value="1"/>
</dbReference>
<dbReference type="InterPro" id="IPR003892">
    <property type="entry name" value="CUE"/>
</dbReference>
<dbReference type="GO" id="GO:0030968">
    <property type="term" value="P:endoplasmic reticulum unfolded protein response"/>
    <property type="evidence" value="ECO:0007669"/>
    <property type="project" value="TreeGrafter"/>
</dbReference>
<feature type="domain" description="RING-type" evidence="14">
    <location>
        <begin position="357"/>
        <end position="395"/>
    </location>
</feature>
<dbReference type="Pfam" id="PF04157">
    <property type="entry name" value="EAP30"/>
    <property type="match status" value="1"/>
</dbReference>
<dbReference type="InterPro" id="IPR001841">
    <property type="entry name" value="Znf_RING"/>
</dbReference>
<evidence type="ECO:0000256" key="4">
    <source>
        <dbReference type="ARBA" id="ARBA00022679"/>
    </source>
</evidence>
<dbReference type="InterPro" id="IPR040608">
    <property type="entry name" value="Snf8/Vps36"/>
</dbReference>
<dbReference type="PANTHER" id="PTHR15067">
    <property type="entry name" value="E3 UBIQUITIN-PROTEIN LIGASE RNF8"/>
    <property type="match status" value="1"/>
</dbReference>
<dbReference type="SUPFAM" id="SSF57850">
    <property type="entry name" value="RING/U-box"/>
    <property type="match status" value="1"/>
</dbReference>
<dbReference type="Pfam" id="PF13639">
    <property type="entry name" value="zf-RING_2"/>
    <property type="match status" value="1"/>
</dbReference>
<dbReference type="FunFam" id="1.10.10.10:FF:000085">
    <property type="entry name" value="Vacuolar-sorting protein SNF8"/>
    <property type="match status" value="1"/>
</dbReference>
<evidence type="ECO:0000256" key="13">
    <source>
        <dbReference type="SAM" id="Phobius"/>
    </source>
</evidence>
<keyword evidence="4" id="KW-0808">Transferase</keyword>
<feature type="transmembrane region" description="Helical" evidence="13">
    <location>
        <begin position="121"/>
        <end position="138"/>
    </location>
</feature>
<evidence type="ECO:0000256" key="10">
    <source>
        <dbReference type="ARBA" id="ARBA00023136"/>
    </source>
</evidence>
<dbReference type="Pfam" id="PF25563">
    <property type="entry name" value="TPR_SYVN1_N"/>
    <property type="match status" value="1"/>
</dbReference>
<dbReference type="PROSITE" id="PS51140">
    <property type="entry name" value="CUE"/>
    <property type="match status" value="1"/>
</dbReference>
<dbReference type="Gene3D" id="3.30.40.10">
    <property type="entry name" value="Zinc/RING finger domain, C3HC4 (zinc finger)"/>
    <property type="match status" value="1"/>
</dbReference>
<comment type="pathway">
    <text evidence="2">Protein modification; protein ubiquitination.</text>
</comment>
<feature type="transmembrane region" description="Helical" evidence="13">
    <location>
        <begin position="81"/>
        <end position="101"/>
    </location>
</feature>
<feature type="transmembrane region" description="Helical" evidence="13">
    <location>
        <begin position="213"/>
        <end position="235"/>
    </location>
</feature>
<dbReference type="InterPro" id="IPR057992">
    <property type="entry name" value="TPR_SYVN1_N"/>
</dbReference>
<accession>A0A818LIU9</accession>
<evidence type="ECO:0000313" key="17">
    <source>
        <dbReference type="Proteomes" id="UP000663823"/>
    </source>
</evidence>
<comment type="subcellular location">
    <subcellularLocation>
        <location evidence="1">Membrane</location>
        <topology evidence="1">Multi-pass membrane protein</topology>
    </subcellularLocation>
</comment>
<comment type="caution">
    <text evidence="16">The sequence shown here is derived from an EMBL/GenBank/DDBJ whole genome shotgun (WGS) entry which is preliminary data.</text>
</comment>
<dbReference type="GO" id="GO:0000151">
    <property type="term" value="C:ubiquitin ligase complex"/>
    <property type="evidence" value="ECO:0007669"/>
    <property type="project" value="TreeGrafter"/>
</dbReference>
<feature type="region of interest" description="Disordered" evidence="12">
    <location>
        <begin position="539"/>
        <end position="579"/>
    </location>
</feature>
<dbReference type="SMART" id="SM00546">
    <property type="entry name" value="CUE"/>
    <property type="match status" value="1"/>
</dbReference>
<feature type="domain" description="CUE" evidence="15">
    <location>
        <begin position="487"/>
        <end position="529"/>
    </location>
</feature>
<evidence type="ECO:0000256" key="1">
    <source>
        <dbReference type="ARBA" id="ARBA00004141"/>
    </source>
</evidence>
<evidence type="ECO:0000259" key="14">
    <source>
        <dbReference type="PROSITE" id="PS50089"/>
    </source>
</evidence>
<dbReference type="SMART" id="SM00184">
    <property type="entry name" value="RING"/>
    <property type="match status" value="1"/>
</dbReference>
<dbReference type="AlphaFoldDB" id="A0A818LIU9"/>
<evidence type="ECO:0000256" key="12">
    <source>
        <dbReference type="SAM" id="MobiDB-lite"/>
    </source>
</evidence>
<keyword evidence="9 13" id="KW-1133">Transmembrane helix</keyword>
<evidence type="ECO:0000256" key="7">
    <source>
        <dbReference type="ARBA" id="ARBA00022771"/>
    </source>
</evidence>
<evidence type="ECO:0000256" key="6">
    <source>
        <dbReference type="ARBA" id="ARBA00022723"/>
    </source>
</evidence>
<keyword evidence="7 11" id="KW-0863">Zinc-finger</keyword>
<feature type="transmembrane region" description="Helical" evidence="13">
    <location>
        <begin position="144"/>
        <end position="164"/>
    </location>
</feature>
<evidence type="ECO:0000256" key="9">
    <source>
        <dbReference type="ARBA" id="ARBA00022989"/>
    </source>
</evidence>
<dbReference type="Proteomes" id="UP000663823">
    <property type="component" value="Unassembled WGS sequence"/>
</dbReference>